<feature type="domain" description="DUF58" evidence="2">
    <location>
        <begin position="201"/>
        <end position="363"/>
    </location>
</feature>
<evidence type="ECO:0000259" key="2">
    <source>
        <dbReference type="Pfam" id="PF01882"/>
    </source>
</evidence>
<name>F5XRT8_MICPN</name>
<organism evidence="3 4">
    <name type="scientific">Microlunatus phosphovorus (strain ATCC 700054 / DSM 10555 / JCM 9379 / NBRC 101784 / NCIMB 13414 / VKM Ac-1990 / NM-1)</name>
    <dbReference type="NCBI Taxonomy" id="1032480"/>
    <lineage>
        <taxon>Bacteria</taxon>
        <taxon>Bacillati</taxon>
        <taxon>Actinomycetota</taxon>
        <taxon>Actinomycetes</taxon>
        <taxon>Propionibacteriales</taxon>
        <taxon>Propionibacteriaceae</taxon>
        <taxon>Microlunatus</taxon>
    </lineage>
</organism>
<feature type="transmembrane region" description="Helical" evidence="1">
    <location>
        <begin position="35"/>
        <end position="53"/>
    </location>
</feature>
<evidence type="ECO:0000313" key="4">
    <source>
        <dbReference type="Proteomes" id="UP000007947"/>
    </source>
</evidence>
<feature type="transmembrane region" description="Helical" evidence="1">
    <location>
        <begin position="12"/>
        <end position="29"/>
    </location>
</feature>
<dbReference type="PANTHER" id="PTHR34351">
    <property type="entry name" value="SLR1927 PROTEIN-RELATED"/>
    <property type="match status" value="1"/>
</dbReference>
<evidence type="ECO:0000256" key="1">
    <source>
        <dbReference type="SAM" id="Phobius"/>
    </source>
</evidence>
<keyword evidence="1" id="KW-0812">Transmembrane</keyword>
<dbReference type="HOGENOM" id="CLU_026152_2_0_11"/>
<keyword evidence="1" id="KW-1133">Transmembrane helix</keyword>
<sequence length="425" mass="46623">MRRPWRLFTARGHAFLVIGLLVVLAAMIAGQRDLMRVGLLLLVLPIIAAVLVARARLRLSCERSVQPARAPLGSPLRGRIALRQEGRLPAGILLLEDSVPPELGNRPRFSVDKADLTWRREIEYPLLGRVRGRFHTGPLLVRTSDPFGLVQLDRHFQATSEVMITPVVEVLPAMRSAGGAGSAGESRPHRVGITGQDDVLIREYRHGDDRRRIHWRSTARRGDLMVRREEQAWDPTASVLLDVRSGCHAGRGMHGSLEWAVSAAASVAVHFLDDGFGVEIYEPDGSMHISGNLGQHSSASSDLAIGRLTDLRPRQTTSLHYAVQAADVDKAGQLVVAILGRLTPSDANSLLRLRRNRAQGLAMVLDVDTFSDEPTSERTRSQHELATEILVQHQWRVVGVRRGMSVAEAWAGLDRLGAAAIGARS</sequence>
<keyword evidence="1" id="KW-0472">Membrane</keyword>
<proteinExistence type="predicted"/>
<dbReference type="KEGG" id="mph:MLP_41370"/>
<dbReference type="Proteomes" id="UP000007947">
    <property type="component" value="Chromosome"/>
</dbReference>
<dbReference type="InterPro" id="IPR002881">
    <property type="entry name" value="DUF58"/>
</dbReference>
<gene>
    <name evidence="3" type="ordered locus">MLP_41370</name>
</gene>
<dbReference type="eggNOG" id="COG1721">
    <property type="taxonomic scope" value="Bacteria"/>
</dbReference>
<reference evidence="3 4" key="1">
    <citation type="submission" date="2011-05" db="EMBL/GenBank/DDBJ databases">
        <title>Whole genome sequence of Microlunatus phosphovorus NM-1.</title>
        <authorList>
            <person name="Hosoyama A."/>
            <person name="Sasaki K."/>
            <person name="Harada T."/>
            <person name="Igarashi R."/>
            <person name="Kawakoshi A."/>
            <person name="Sasagawa M."/>
            <person name="Fukada J."/>
            <person name="Nakamura S."/>
            <person name="Katano Y."/>
            <person name="Hanada S."/>
            <person name="Kamagata Y."/>
            <person name="Nakamura N."/>
            <person name="Yamazaki S."/>
            <person name="Fujita N."/>
        </authorList>
    </citation>
    <scope>NUCLEOTIDE SEQUENCE [LARGE SCALE GENOMIC DNA]</scope>
    <source>
        <strain evidence="4">ATCC 700054 / DSM 10555 / JCM 9379 / NBRC 101784 / NCIMB 13414 / VKM Ac-1990 / NM-1</strain>
    </source>
</reference>
<accession>F5XRT8</accession>
<dbReference type="AlphaFoldDB" id="F5XRT8"/>
<dbReference type="STRING" id="1032480.MLP_41370"/>
<dbReference type="RefSeq" id="WP_013864988.1">
    <property type="nucleotide sequence ID" value="NC_015635.1"/>
</dbReference>
<keyword evidence="4" id="KW-1185">Reference proteome</keyword>
<protein>
    <recommendedName>
        <fullName evidence="2">DUF58 domain-containing protein</fullName>
    </recommendedName>
</protein>
<dbReference type="EMBL" id="AP012204">
    <property type="protein sequence ID" value="BAK37151.1"/>
    <property type="molecule type" value="Genomic_DNA"/>
</dbReference>
<dbReference type="OrthoDB" id="9812729at2"/>
<evidence type="ECO:0000313" key="3">
    <source>
        <dbReference type="EMBL" id="BAK37151.1"/>
    </source>
</evidence>
<dbReference type="PANTHER" id="PTHR34351:SF1">
    <property type="entry name" value="SLR1927 PROTEIN"/>
    <property type="match status" value="1"/>
</dbReference>
<dbReference type="Pfam" id="PF01882">
    <property type="entry name" value="DUF58"/>
    <property type="match status" value="1"/>
</dbReference>